<reference evidence="1 3" key="1">
    <citation type="journal article" date="2014" name="BMC Genomics">
        <title>Genome sequence of Anopheles sinensis provides insight into genetics basis of mosquito competence for malaria parasites.</title>
        <authorList>
            <person name="Zhou D."/>
            <person name="Zhang D."/>
            <person name="Ding G."/>
            <person name="Shi L."/>
            <person name="Hou Q."/>
            <person name="Ye Y."/>
            <person name="Xu Y."/>
            <person name="Zhou H."/>
            <person name="Xiong C."/>
            <person name="Li S."/>
            <person name="Yu J."/>
            <person name="Hong S."/>
            <person name="Yu X."/>
            <person name="Zou P."/>
            <person name="Chen C."/>
            <person name="Chang X."/>
            <person name="Wang W."/>
            <person name="Lv Y."/>
            <person name="Sun Y."/>
            <person name="Ma L."/>
            <person name="Shen B."/>
            <person name="Zhu C."/>
        </authorList>
    </citation>
    <scope>NUCLEOTIDE SEQUENCE [LARGE SCALE GENOMIC DNA]</scope>
</reference>
<dbReference type="VEuPathDB" id="VectorBase:ASIC001443"/>
<accession>A0A084VBC5</accession>
<sequence>MIAIPDTAANVAGTFFVDFLDTILLPFGTASRLRNDPERLASDPYGRALMFVGDLGTHQPVLFSPR</sequence>
<proteinExistence type="predicted"/>
<evidence type="ECO:0000313" key="3">
    <source>
        <dbReference type="Proteomes" id="UP000030765"/>
    </source>
</evidence>
<protein>
    <submittedName>
        <fullName evidence="1 2">AraC family transcriptional regulator</fullName>
    </submittedName>
</protein>
<evidence type="ECO:0000313" key="2">
    <source>
        <dbReference type="EnsemblMetazoa" id="ASIC001443-PA"/>
    </source>
</evidence>
<dbReference type="EMBL" id="ATLV01006328">
    <property type="status" value="NOT_ANNOTATED_CDS"/>
    <property type="molecule type" value="Genomic_DNA"/>
</dbReference>
<dbReference type="Proteomes" id="UP000030765">
    <property type="component" value="Unassembled WGS sequence"/>
</dbReference>
<gene>
    <name evidence="1" type="ORF">ZHAS_00001443</name>
</gene>
<dbReference type="EnsemblMetazoa" id="ASIC001443-RA">
    <property type="protein sequence ID" value="ASIC001443-PA"/>
    <property type="gene ID" value="ASIC001443"/>
</dbReference>
<dbReference type="AlphaFoldDB" id="A0A084VBC5"/>
<reference evidence="2" key="2">
    <citation type="submission" date="2020-05" db="UniProtKB">
        <authorList>
            <consortium name="EnsemblMetazoa"/>
        </authorList>
    </citation>
    <scope>IDENTIFICATION</scope>
</reference>
<name>A0A084VBC5_ANOSI</name>
<dbReference type="EMBL" id="KE524352">
    <property type="protein sequence ID" value="KFB35269.1"/>
    <property type="molecule type" value="Genomic_DNA"/>
</dbReference>
<keyword evidence="3" id="KW-1185">Reference proteome</keyword>
<organism evidence="1">
    <name type="scientific">Anopheles sinensis</name>
    <name type="common">Mosquito</name>
    <dbReference type="NCBI Taxonomy" id="74873"/>
    <lineage>
        <taxon>Eukaryota</taxon>
        <taxon>Metazoa</taxon>
        <taxon>Ecdysozoa</taxon>
        <taxon>Arthropoda</taxon>
        <taxon>Hexapoda</taxon>
        <taxon>Insecta</taxon>
        <taxon>Pterygota</taxon>
        <taxon>Neoptera</taxon>
        <taxon>Endopterygota</taxon>
        <taxon>Diptera</taxon>
        <taxon>Nematocera</taxon>
        <taxon>Culicoidea</taxon>
        <taxon>Culicidae</taxon>
        <taxon>Anophelinae</taxon>
        <taxon>Anopheles</taxon>
    </lineage>
</organism>
<evidence type="ECO:0000313" key="1">
    <source>
        <dbReference type="EMBL" id="KFB35269.1"/>
    </source>
</evidence>